<evidence type="ECO:0000313" key="2">
    <source>
        <dbReference type="Proteomes" id="UP000005850"/>
    </source>
</evidence>
<dbReference type="AlphaFoldDB" id="A0A075R1K4"/>
<sequence length="39" mass="4167">MKLSILGISSSAFAYGDAREPDSQTAPLHLISFMGLEIV</sequence>
<name>A0A075R1K4_BRELA</name>
<evidence type="ECO:0000313" key="1">
    <source>
        <dbReference type="EMBL" id="AIG26472.1"/>
    </source>
</evidence>
<dbReference type="EMBL" id="CP007806">
    <property type="protein sequence ID" value="AIG26472.1"/>
    <property type="molecule type" value="Genomic_DNA"/>
</dbReference>
<dbReference type="HOGENOM" id="CLU_3305847_0_0_9"/>
<dbReference type="STRING" id="1042163.BRLA_c021510"/>
<reference evidence="1 2" key="1">
    <citation type="journal article" date="2011" name="J. Bacteriol.">
        <title>Genome sequence of Brevibacillus laterosporus LMG 15441, a pathogen of invertebrates.</title>
        <authorList>
            <person name="Djukic M."/>
            <person name="Poehlein A."/>
            <person name="Thurmer A."/>
            <person name="Daniel R."/>
        </authorList>
    </citation>
    <scope>NUCLEOTIDE SEQUENCE [LARGE SCALE GENOMIC DNA]</scope>
    <source>
        <strain evidence="1 2">LMG 15441</strain>
    </source>
</reference>
<protein>
    <submittedName>
        <fullName evidence="1">Uncharacterized protein</fullName>
    </submittedName>
</protein>
<accession>A0A075R1K4</accession>
<proteinExistence type="predicted"/>
<dbReference type="KEGG" id="blr:BRLA_c021510"/>
<organism evidence="1 2">
    <name type="scientific">Brevibacillus laterosporus LMG 15441</name>
    <dbReference type="NCBI Taxonomy" id="1042163"/>
    <lineage>
        <taxon>Bacteria</taxon>
        <taxon>Bacillati</taxon>
        <taxon>Bacillota</taxon>
        <taxon>Bacilli</taxon>
        <taxon>Bacillales</taxon>
        <taxon>Paenibacillaceae</taxon>
        <taxon>Brevibacillus</taxon>
    </lineage>
</organism>
<dbReference type="Proteomes" id="UP000005850">
    <property type="component" value="Chromosome"/>
</dbReference>
<keyword evidence="2" id="KW-1185">Reference proteome</keyword>
<gene>
    <name evidence="1" type="ORF">BRLA_c021510</name>
</gene>